<sequence>MAYRRDPGHTLGHAARGYLRAREILERLQGMQRYASTDTRLNSSLTIEFNRSTASTSKSGLNITRFISNGTNVLNSNIFGGRASRLLPIIVK</sequence>
<reference evidence="1" key="2">
    <citation type="journal article" date="2023" name="IMA Fungus">
        <title>Comparative genomic study of the Penicillium genus elucidates a diverse pangenome and 15 lateral gene transfer events.</title>
        <authorList>
            <person name="Petersen C."/>
            <person name="Sorensen T."/>
            <person name="Nielsen M.R."/>
            <person name="Sondergaard T.E."/>
            <person name="Sorensen J.L."/>
            <person name="Fitzpatrick D.A."/>
            <person name="Frisvad J.C."/>
            <person name="Nielsen K.L."/>
        </authorList>
    </citation>
    <scope>NUCLEOTIDE SEQUENCE</scope>
    <source>
        <strain evidence="1">IBT 26290</strain>
    </source>
</reference>
<dbReference type="RefSeq" id="XP_056543060.1">
    <property type="nucleotide sequence ID" value="XM_056687505.1"/>
</dbReference>
<dbReference type="OrthoDB" id="10250282at2759"/>
<name>A0A9W9LM76_9EURO</name>
<evidence type="ECO:0000313" key="1">
    <source>
        <dbReference type="EMBL" id="KAJ5166599.1"/>
    </source>
</evidence>
<evidence type="ECO:0000313" key="2">
    <source>
        <dbReference type="Proteomes" id="UP001149163"/>
    </source>
</evidence>
<gene>
    <name evidence="1" type="ORF">N7482_005380</name>
</gene>
<dbReference type="GeneID" id="81426681"/>
<dbReference type="EMBL" id="JAPQKN010000003">
    <property type="protein sequence ID" value="KAJ5166599.1"/>
    <property type="molecule type" value="Genomic_DNA"/>
</dbReference>
<dbReference type="Proteomes" id="UP001149163">
    <property type="component" value="Unassembled WGS sequence"/>
</dbReference>
<comment type="caution">
    <text evidence="1">The sequence shown here is derived from an EMBL/GenBank/DDBJ whole genome shotgun (WGS) entry which is preliminary data.</text>
</comment>
<reference evidence="1" key="1">
    <citation type="submission" date="2022-11" db="EMBL/GenBank/DDBJ databases">
        <authorList>
            <person name="Petersen C."/>
        </authorList>
    </citation>
    <scope>NUCLEOTIDE SEQUENCE</scope>
    <source>
        <strain evidence="1">IBT 26290</strain>
    </source>
</reference>
<proteinExistence type="predicted"/>
<protein>
    <submittedName>
        <fullName evidence="1">Uncharacterized protein</fullName>
    </submittedName>
</protein>
<organism evidence="1 2">
    <name type="scientific">Penicillium canariense</name>
    <dbReference type="NCBI Taxonomy" id="189055"/>
    <lineage>
        <taxon>Eukaryota</taxon>
        <taxon>Fungi</taxon>
        <taxon>Dikarya</taxon>
        <taxon>Ascomycota</taxon>
        <taxon>Pezizomycotina</taxon>
        <taxon>Eurotiomycetes</taxon>
        <taxon>Eurotiomycetidae</taxon>
        <taxon>Eurotiales</taxon>
        <taxon>Aspergillaceae</taxon>
        <taxon>Penicillium</taxon>
    </lineage>
</organism>
<accession>A0A9W9LM76</accession>
<dbReference type="AlphaFoldDB" id="A0A9W9LM76"/>
<keyword evidence="2" id="KW-1185">Reference proteome</keyword>